<evidence type="ECO:0000313" key="3">
    <source>
        <dbReference type="Proteomes" id="UP001500456"/>
    </source>
</evidence>
<keyword evidence="3" id="KW-1185">Reference proteome</keyword>
<dbReference type="EMBL" id="BAAAZX010000047">
    <property type="protein sequence ID" value="GAA4029540.1"/>
    <property type="molecule type" value="Genomic_DNA"/>
</dbReference>
<reference evidence="3" key="1">
    <citation type="journal article" date="2019" name="Int. J. Syst. Evol. Microbiol.">
        <title>The Global Catalogue of Microorganisms (GCM) 10K type strain sequencing project: providing services to taxonomists for standard genome sequencing and annotation.</title>
        <authorList>
            <consortium name="The Broad Institute Genomics Platform"/>
            <consortium name="The Broad Institute Genome Sequencing Center for Infectious Disease"/>
            <person name="Wu L."/>
            <person name="Ma J."/>
        </authorList>
    </citation>
    <scope>NUCLEOTIDE SEQUENCE [LARGE SCALE GENOMIC DNA]</scope>
    <source>
        <strain evidence="3">JCM 16924</strain>
    </source>
</reference>
<name>A0ABP7TQ03_9ACTN</name>
<comment type="caution">
    <text evidence="2">The sequence shown here is derived from an EMBL/GenBank/DDBJ whole genome shotgun (WGS) entry which is preliminary data.</text>
</comment>
<evidence type="ECO:0000256" key="1">
    <source>
        <dbReference type="SAM" id="MobiDB-lite"/>
    </source>
</evidence>
<dbReference type="Proteomes" id="UP001500456">
    <property type="component" value="Unassembled WGS sequence"/>
</dbReference>
<evidence type="ECO:0000313" key="2">
    <source>
        <dbReference type="EMBL" id="GAA4029540.1"/>
    </source>
</evidence>
<sequence length="60" mass="6164">MASPAPFAPRITMETSAVDTPARDATSASVGRFPLGTAEVAGNLSSLVGVVSYGVDYRTF</sequence>
<feature type="region of interest" description="Disordered" evidence="1">
    <location>
        <begin position="1"/>
        <end position="24"/>
    </location>
</feature>
<organism evidence="2 3">
    <name type="scientific">Streptomyces plumbiresistens</name>
    <dbReference type="NCBI Taxonomy" id="511811"/>
    <lineage>
        <taxon>Bacteria</taxon>
        <taxon>Bacillati</taxon>
        <taxon>Actinomycetota</taxon>
        <taxon>Actinomycetes</taxon>
        <taxon>Kitasatosporales</taxon>
        <taxon>Streptomycetaceae</taxon>
        <taxon>Streptomyces</taxon>
    </lineage>
</organism>
<proteinExistence type="predicted"/>
<protein>
    <submittedName>
        <fullName evidence="2">Uncharacterized protein</fullName>
    </submittedName>
</protein>
<accession>A0ABP7TQ03</accession>
<gene>
    <name evidence="2" type="ORF">GCM10022232_89230</name>
</gene>